<comment type="caution">
    <text evidence="10">The sequence shown here is derived from an EMBL/GenBank/DDBJ whole genome shotgun (WGS) entry which is preliminary data.</text>
</comment>
<keyword evidence="11" id="KW-1185">Reference proteome</keyword>
<dbReference type="GO" id="GO:0071565">
    <property type="term" value="C:nBAF complex"/>
    <property type="evidence" value="ECO:0007669"/>
    <property type="project" value="TreeGrafter"/>
</dbReference>
<reference evidence="11" key="1">
    <citation type="submission" date="2024-04" db="EMBL/GenBank/DDBJ databases">
        <title>Salinicola lusitanus LLJ914,a marine bacterium isolated from the Okinawa Trough.</title>
        <authorList>
            <person name="Li J."/>
        </authorList>
    </citation>
    <scope>NUCLEOTIDE SEQUENCE [LARGE SCALE GENOMIC DNA]</scope>
</reference>
<dbReference type="Proteomes" id="UP001460270">
    <property type="component" value="Unassembled WGS sequence"/>
</dbReference>
<keyword evidence="8" id="KW-0539">Nucleus</keyword>
<dbReference type="GO" id="GO:0007399">
    <property type="term" value="P:nervous system development"/>
    <property type="evidence" value="ECO:0007669"/>
    <property type="project" value="TreeGrafter"/>
</dbReference>
<dbReference type="EMBL" id="JBBPFD010000022">
    <property type="protein sequence ID" value="KAK7881203.1"/>
    <property type="molecule type" value="Genomic_DNA"/>
</dbReference>
<feature type="region of interest" description="Disordered" evidence="9">
    <location>
        <begin position="54"/>
        <end position="73"/>
    </location>
</feature>
<dbReference type="GO" id="GO:0008270">
    <property type="term" value="F:zinc ion binding"/>
    <property type="evidence" value="ECO:0007669"/>
    <property type="project" value="UniProtKB-KW"/>
</dbReference>
<proteinExistence type="predicted"/>
<dbReference type="PANTHER" id="PTHR45888:SF14">
    <property type="entry name" value="ZINC FINGER PROTEIN NEURO-D4"/>
    <property type="match status" value="1"/>
</dbReference>
<name>A0AAW0MXJ0_9GOBI</name>
<evidence type="ECO:0000256" key="1">
    <source>
        <dbReference type="ARBA" id="ARBA00004123"/>
    </source>
</evidence>
<comment type="subcellular location">
    <subcellularLocation>
        <location evidence="1">Nucleus</location>
    </subcellularLocation>
</comment>
<keyword evidence="6" id="KW-0805">Transcription regulation</keyword>
<keyword evidence="4" id="KW-0863">Zinc-finger</keyword>
<accession>A0AAW0MXJ0</accession>
<keyword evidence="2" id="KW-0479">Metal-binding</keyword>
<evidence type="ECO:0000256" key="9">
    <source>
        <dbReference type="SAM" id="MobiDB-lite"/>
    </source>
</evidence>
<keyword evidence="7" id="KW-0804">Transcription</keyword>
<evidence type="ECO:0000256" key="4">
    <source>
        <dbReference type="ARBA" id="ARBA00022771"/>
    </source>
</evidence>
<evidence type="ECO:0000313" key="10">
    <source>
        <dbReference type="EMBL" id="KAK7881203.1"/>
    </source>
</evidence>
<evidence type="ECO:0000256" key="6">
    <source>
        <dbReference type="ARBA" id="ARBA00023015"/>
    </source>
</evidence>
<evidence type="ECO:0000313" key="11">
    <source>
        <dbReference type="Proteomes" id="UP001460270"/>
    </source>
</evidence>
<sequence length="104" mass="11229">MEWPLAFNPSGSARSEPKASQAKRPTFLTSAAPRCQGSVGSIVGLVPGVLSLSPGESVSSGHQGRHSKSAQYRRMTAEWKSNVYLARSRIQVRNQNQTETEAVS</sequence>
<protein>
    <submittedName>
        <fullName evidence="10">Uncharacterized protein</fullName>
    </submittedName>
</protein>
<feature type="region of interest" description="Disordered" evidence="9">
    <location>
        <begin position="1"/>
        <end position="25"/>
    </location>
</feature>
<keyword evidence="3" id="KW-0677">Repeat</keyword>
<evidence type="ECO:0000256" key="5">
    <source>
        <dbReference type="ARBA" id="ARBA00022833"/>
    </source>
</evidence>
<evidence type="ECO:0000256" key="2">
    <source>
        <dbReference type="ARBA" id="ARBA00022723"/>
    </source>
</evidence>
<gene>
    <name evidence="10" type="ORF">WMY93_029612</name>
</gene>
<evidence type="ECO:0000256" key="3">
    <source>
        <dbReference type="ARBA" id="ARBA00022737"/>
    </source>
</evidence>
<organism evidence="10 11">
    <name type="scientific">Mugilogobius chulae</name>
    <name type="common">yellowstripe goby</name>
    <dbReference type="NCBI Taxonomy" id="88201"/>
    <lineage>
        <taxon>Eukaryota</taxon>
        <taxon>Metazoa</taxon>
        <taxon>Chordata</taxon>
        <taxon>Craniata</taxon>
        <taxon>Vertebrata</taxon>
        <taxon>Euteleostomi</taxon>
        <taxon>Actinopterygii</taxon>
        <taxon>Neopterygii</taxon>
        <taxon>Teleostei</taxon>
        <taxon>Neoteleostei</taxon>
        <taxon>Acanthomorphata</taxon>
        <taxon>Gobiaria</taxon>
        <taxon>Gobiiformes</taxon>
        <taxon>Gobioidei</taxon>
        <taxon>Gobiidae</taxon>
        <taxon>Gobionellinae</taxon>
        <taxon>Mugilogobius</taxon>
    </lineage>
</organism>
<dbReference type="AlphaFoldDB" id="A0AAW0MXJ0"/>
<dbReference type="PANTHER" id="PTHR45888">
    <property type="entry name" value="HL01030P-RELATED"/>
    <property type="match status" value="1"/>
</dbReference>
<evidence type="ECO:0000256" key="7">
    <source>
        <dbReference type="ARBA" id="ARBA00023163"/>
    </source>
</evidence>
<evidence type="ECO:0000256" key="8">
    <source>
        <dbReference type="ARBA" id="ARBA00023242"/>
    </source>
</evidence>
<keyword evidence="5" id="KW-0862">Zinc</keyword>